<organism evidence="2 3">
    <name type="scientific">Ilex paraguariensis</name>
    <name type="common">yerba mate</name>
    <dbReference type="NCBI Taxonomy" id="185542"/>
    <lineage>
        <taxon>Eukaryota</taxon>
        <taxon>Viridiplantae</taxon>
        <taxon>Streptophyta</taxon>
        <taxon>Embryophyta</taxon>
        <taxon>Tracheophyta</taxon>
        <taxon>Spermatophyta</taxon>
        <taxon>Magnoliopsida</taxon>
        <taxon>eudicotyledons</taxon>
        <taxon>Gunneridae</taxon>
        <taxon>Pentapetalae</taxon>
        <taxon>asterids</taxon>
        <taxon>campanulids</taxon>
        <taxon>Aquifoliales</taxon>
        <taxon>Aquifoliaceae</taxon>
        <taxon>Ilex</taxon>
    </lineage>
</organism>
<evidence type="ECO:0000313" key="3">
    <source>
        <dbReference type="Proteomes" id="UP001642360"/>
    </source>
</evidence>
<proteinExistence type="predicted"/>
<comment type="caution">
    <text evidence="2">The sequence shown here is derived from an EMBL/GenBank/DDBJ whole genome shotgun (WGS) entry which is preliminary data.</text>
</comment>
<reference evidence="2 3" key="1">
    <citation type="submission" date="2024-02" db="EMBL/GenBank/DDBJ databases">
        <authorList>
            <person name="Vignale AGUSTIN F."/>
            <person name="Sosa J E."/>
            <person name="Modenutti C."/>
        </authorList>
    </citation>
    <scope>NUCLEOTIDE SEQUENCE [LARGE SCALE GENOMIC DNA]</scope>
</reference>
<dbReference type="AlphaFoldDB" id="A0ABC8RU51"/>
<accession>A0ABC8RU51</accession>
<dbReference type="Proteomes" id="UP001642360">
    <property type="component" value="Unassembled WGS sequence"/>
</dbReference>
<sequence length="124" mass="13997">MFSRGGGKQTLFQENRNRERDDGMGRNGVKGINSKAMAQLLKSAIIDERRGSDTGENINIGSFKEDFGKKIMDDQEDEQRRMILEVEEEMSDLQSNEIYCDMTKIFGSGKQWGDDIGDPMVAAH</sequence>
<name>A0ABC8RU51_9AQUA</name>
<dbReference type="EMBL" id="CAUOFW020001644">
    <property type="protein sequence ID" value="CAK9147090.1"/>
    <property type="molecule type" value="Genomic_DNA"/>
</dbReference>
<gene>
    <name evidence="2" type="ORF">ILEXP_LOCUS14963</name>
</gene>
<feature type="region of interest" description="Disordered" evidence="1">
    <location>
        <begin position="1"/>
        <end position="30"/>
    </location>
</feature>
<protein>
    <submittedName>
        <fullName evidence="2">Uncharacterized protein</fullName>
    </submittedName>
</protein>
<feature type="compositionally biased region" description="Basic and acidic residues" evidence="1">
    <location>
        <begin position="15"/>
        <end position="24"/>
    </location>
</feature>
<evidence type="ECO:0000256" key="1">
    <source>
        <dbReference type="SAM" id="MobiDB-lite"/>
    </source>
</evidence>
<evidence type="ECO:0000313" key="2">
    <source>
        <dbReference type="EMBL" id="CAK9147090.1"/>
    </source>
</evidence>
<keyword evidence="3" id="KW-1185">Reference proteome</keyword>